<dbReference type="OrthoDB" id="6077919at2759"/>
<dbReference type="GO" id="GO:0008270">
    <property type="term" value="F:zinc ion binding"/>
    <property type="evidence" value="ECO:0007669"/>
    <property type="project" value="UniProtKB-KW"/>
</dbReference>
<feature type="domain" description="C2H2-type" evidence="7">
    <location>
        <begin position="132"/>
        <end position="159"/>
    </location>
</feature>
<feature type="region of interest" description="Disordered" evidence="6">
    <location>
        <begin position="1257"/>
        <end position="1295"/>
    </location>
</feature>
<feature type="domain" description="C2H2-type" evidence="7">
    <location>
        <begin position="359"/>
        <end position="381"/>
    </location>
</feature>
<name>A0A8J9ZNZ8_BRALA</name>
<keyword evidence="4" id="KW-0862">Zinc</keyword>
<organism evidence="8 9">
    <name type="scientific">Branchiostoma lanceolatum</name>
    <name type="common">Common lancelet</name>
    <name type="synonym">Amphioxus lanceolatum</name>
    <dbReference type="NCBI Taxonomy" id="7740"/>
    <lineage>
        <taxon>Eukaryota</taxon>
        <taxon>Metazoa</taxon>
        <taxon>Chordata</taxon>
        <taxon>Cephalochordata</taxon>
        <taxon>Leptocardii</taxon>
        <taxon>Amphioxiformes</taxon>
        <taxon>Branchiostomatidae</taxon>
        <taxon>Branchiostoma</taxon>
    </lineage>
</organism>
<feature type="compositionally biased region" description="Basic and acidic residues" evidence="6">
    <location>
        <begin position="2315"/>
        <end position="2324"/>
    </location>
</feature>
<feature type="domain" description="C2H2-type" evidence="7">
    <location>
        <begin position="1603"/>
        <end position="1631"/>
    </location>
</feature>
<feature type="domain" description="C2H2-type" evidence="7">
    <location>
        <begin position="22"/>
        <end position="49"/>
    </location>
</feature>
<feature type="region of interest" description="Disordered" evidence="6">
    <location>
        <begin position="236"/>
        <end position="288"/>
    </location>
</feature>
<feature type="domain" description="C2H2-type" evidence="7">
    <location>
        <begin position="223"/>
        <end position="250"/>
    </location>
</feature>
<feature type="domain" description="C2H2-type" evidence="7">
    <location>
        <begin position="1765"/>
        <end position="1792"/>
    </location>
</feature>
<feature type="domain" description="C2H2-type" evidence="7">
    <location>
        <begin position="106"/>
        <end position="128"/>
    </location>
</feature>
<dbReference type="EMBL" id="OV696688">
    <property type="protein sequence ID" value="CAH1259030.1"/>
    <property type="molecule type" value="Genomic_DNA"/>
</dbReference>
<dbReference type="Pfam" id="PF13912">
    <property type="entry name" value="zf-C2H2_6"/>
    <property type="match status" value="8"/>
</dbReference>
<feature type="compositionally biased region" description="Polar residues" evidence="6">
    <location>
        <begin position="1688"/>
        <end position="1701"/>
    </location>
</feature>
<evidence type="ECO:0000256" key="4">
    <source>
        <dbReference type="ARBA" id="ARBA00022833"/>
    </source>
</evidence>
<accession>A0A8J9ZNZ8</accession>
<feature type="domain" description="C2H2-type" evidence="7">
    <location>
        <begin position="657"/>
        <end position="684"/>
    </location>
</feature>
<feature type="compositionally biased region" description="Low complexity" evidence="6">
    <location>
        <begin position="1707"/>
        <end position="1723"/>
    </location>
</feature>
<feature type="domain" description="C2H2-type" evidence="7">
    <location>
        <begin position="1730"/>
        <end position="1757"/>
    </location>
</feature>
<feature type="domain" description="C2H2-type" evidence="7">
    <location>
        <begin position="895"/>
        <end position="922"/>
    </location>
</feature>
<feature type="domain" description="C2H2-type" evidence="7">
    <location>
        <begin position="1463"/>
        <end position="1490"/>
    </location>
</feature>
<dbReference type="SUPFAM" id="SSF57667">
    <property type="entry name" value="beta-beta-alpha zinc fingers"/>
    <property type="match status" value="23"/>
</dbReference>
<feature type="region of interest" description="Disordered" evidence="6">
    <location>
        <begin position="2393"/>
        <end position="2423"/>
    </location>
</feature>
<evidence type="ECO:0000256" key="6">
    <source>
        <dbReference type="SAM" id="MobiDB-lite"/>
    </source>
</evidence>
<gene>
    <name evidence="8" type="primary">ZNF208</name>
    <name evidence="8" type="ORF">BLAG_LOCUS16423</name>
</gene>
<feature type="domain" description="C2H2-type" evidence="7">
    <location>
        <begin position="50"/>
        <end position="77"/>
    </location>
</feature>
<feature type="domain" description="C2H2-type" evidence="7">
    <location>
        <begin position="1241"/>
        <end position="1268"/>
    </location>
</feature>
<feature type="domain" description="C2H2-type" evidence="7">
    <location>
        <begin position="807"/>
        <end position="834"/>
    </location>
</feature>
<feature type="domain" description="C2H2-type" evidence="7">
    <location>
        <begin position="383"/>
        <end position="410"/>
    </location>
</feature>
<feature type="domain" description="C2H2-type" evidence="7">
    <location>
        <begin position="525"/>
        <end position="552"/>
    </location>
</feature>
<feature type="compositionally biased region" description="Basic residues" evidence="6">
    <location>
        <begin position="236"/>
        <end position="251"/>
    </location>
</feature>
<feature type="compositionally biased region" description="Basic and acidic residues" evidence="6">
    <location>
        <begin position="1257"/>
        <end position="1266"/>
    </location>
</feature>
<feature type="domain" description="C2H2-type" evidence="7">
    <location>
        <begin position="1213"/>
        <end position="1240"/>
    </location>
</feature>
<dbReference type="InterPro" id="IPR013087">
    <property type="entry name" value="Znf_C2H2_type"/>
</dbReference>
<evidence type="ECO:0000256" key="2">
    <source>
        <dbReference type="ARBA" id="ARBA00022737"/>
    </source>
</evidence>
<feature type="domain" description="C2H2-type" evidence="7">
    <location>
        <begin position="189"/>
        <end position="222"/>
    </location>
</feature>
<protein>
    <submittedName>
        <fullName evidence="8">ZNF208 protein</fullName>
    </submittedName>
</protein>
<feature type="domain" description="C2H2-type" evidence="7">
    <location>
        <begin position="1547"/>
        <end position="1574"/>
    </location>
</feature>
<feature type="domain" description="C2H2-type" evidence="7">
    <location>
        <begin position="988"/>
        <end position="1015"/>
    </location>
</feature>
<feature type="domain" description="C2H2-type" evidence="7">
    <location>
        <begin position="498"/>
        <end position="525"/>
    </location>
</feature>
<feature type="region of interest" description="Disordered" evidence="6">
    <location>
        <begin position="594"/>
        <end position="656"/>
    </location>
</feature>
<dbReference type="PROSITE" id="PS50157">
    <property type="entry name" value="ZINC_FINGER_C2H2_2"/>
    <property type="match status" value="46"/>
</dbReference>
<dbReference type="FunFam" id="3.30.160.60:FF:000446">
    <property type="entry name" value="Zinc finger protein"/>
    <property type="match status" value="1"/>
</dbReference>
<keyword evidence="3 5" id="KW-0863">Zinc-finger</keyword>
<dbReference type="Pfam" id="PF00096">
    <property type="entry name" value="zf-C2H2"/>
    <property type="match status" value="8"/>
</dbReference>
<feature type="compositionally biased region" description="Basic and acidic residues" evidence="6">
    <location>
        <begin position="629"/>
        <end position="638"/>
    </location>
</feature>
<feature type="compositionally biased region" description="Polar residues" evidence="6">
    <location>
        <begin position="619"/>
        <end position="628"/>
    </location>
</feature>
<feature type="domain" description="C2H2-type" evidence="7">
    <location>
        <begin position="1842"/>
        <end position="1869"/>
    </location>
</feature>
<keyword evidence="2" id="KW-0677">Repeat</keyword>
<dbReference type="PANTHER" id="PTHR24379">
    <property type="entry name" value="KRAB AND ZINC FINGER DOMAIN-CONTAINING"/>
    <property type="match status" value="1"/>
</dbReference>
<feature type="domain" description="C2H2-type" evidence="7">
    <location>
        <begin position="835"/>
        <end position="862"/>
    </location>
</feature>
<feature type="domain" description="C2H2-type" evidence="7">
    <location>
        <begin position="1301"/>
        <end position="1328"/>
    </location>
</feature>
<feature type="domain" description="C2H2-type" evidence="7">
    <location>
        <begin position="1375"/>
        <end position="1403"/>
    </location>
</feature>
<feature type="domain" description="C2H2-type" evidence="7">
    <location>
        <begin position="961"/>
        <end position="988"/>
    </location>
</feature>
<dbReference type="Proteomes" id="UP000838412">
    <property type="component" value="Chromosome 3"/>
</dbReference>
<keyword evidence="9" id="KW-1185">Reference proteome</keyword>
<feature type="domain" description="C2H2-type" evidence="7">
    <location>
        <begin position="1575"/>
        <end position="1602"/>
    </location>
</feature>
<feature type="domain" description="C2H2-type" evidence="7">
    <location>
        <begin position="1132"/>
        <end position="1159"/>
    </location>
</feature>
<keyword evidence="1" id="KW-0479">Metal-binding</keyword>
<feature type="compositionally biased region" description="Polar residues" evidence="6">
    <location>
        <begin position="1518"/>
        <end position="1532"/>
    </location>
</feature>
<feature type="domain" description="C2H2-type" evidence="7">
    <location>
        <begin position="1020"/>
        <end position="1047"/>
    </location>
</feature>
<feature type="compositionally biased region" description="Basic and acidic residues" evidence="6">
    <location>
        <begin position="594"/>
        <end position="604"/>
    </location>
</feature>
<feature type="region of interest" description="Disordered" evidence="6">
    <location>
        <begin position="1746"/>
        <end position="1766"/>
    </location>
</feature>
<feature type="region of interest" description="Disordered" evidence="6">
    <location>
        <begin position="2298"/>
        <end position="2341"/>
    </location>
</feature>
<feature type="compositionally biased region" description="Basic residues" evidence="6">
    <location>
        <begin position="1746"/>
        <end position="1765"/>
    </location>
</feature>
<evidence type="ECO:0000256" key="1">
    <source>
        <dbReference type="ARBA" id="ARBA00022723"/>
    </source>
</evidence>
<feature type="domain" description="C2H2-type" evidence="7">
    <location>
        <begin position="1057"/>
        <end position="1087"/>
    </location>
</feature>
<feature type="compositionally biased region" description="Basic and acidic residues" evidence="6">
    <location>
        <begin position="762"/>
        <end position="771"/>
    </location>
</feature>
<feature type="region of interest" description="Disordered" evidence="6">
    <location>
        <begin position="1508"/>
        <end position="1542"/>
    </location>
</feature>
<evidence type="ECO:0000259" key="7">
    <source>
        <dbReference type="PROSITE" id="PS50157"/>
    </source>
</evidence>
<feature type="compositionally biased region" description="Basic and acidic residues" evidence="6">
    <location>
        <begin position="256"/>
        <end position="271"/>
    </location>
</feature>
<feature type="domain" description="C2H2-type" evidence="7">
    <location>
        <begin position="439"/>
        <end position="466"/>
    </location>
</feature>
<dbReference type="FunFam" id="3.30.160.60:FF:000100">
    <property type="entry name" value="Zinc finger 45-like"/>
    <property type="match status" value="1"/>
</dbReference>
<feature type="domain" description="C2H2-type" evidence="7">
    <location>
        <begin position="411"/>
        <end position="438"/>
    </location>
</feature>
<proteinExistence type="predicted"/>
<feature type="domain" description="C2H2-type" evidence="7">
    <location>
        <begin position="331"/>
        <end position="358"/>
    </location>
</feature>
<feature type="domain" description="C2H2-type" evidence="7">
    <location>
        <begin position="1088"/>
        <end position="1115"/>
    </location>
</feature>
<feature type="domain" description="C2H2-type" evidence="7">
    <location>
        <begin position="78"/>
        <end position="105"/>
    </location>
</feature>
<feature type="domain" description="C2H2-type" evidence="7">
    <location>
        <begin position="1405"/>
        <end position="1432"/>
    </location>
</feature>
<feature type="domain" description="C2H2-type" evidence="7">
    <location>
        <begin position="1659"/>
        <end position="1682"/>
    </location>
</feature>
<sequence>MEEADRHTEEEDGENEDIKGTLKCAECDKTFPSASKLKSHTRVHAGQNLFGCTHCPAKFVYENQLKLHSKIHEGSGGYACTRCPATFTLAWSLKLHEKTHVTKKAFPCSECSSKFDSAGSLREHEQSHRLPYACMQCTARFSTARDLWDHESVHNDGKTGGNVDEPTEVTISVAAEQDNSKTVGKKTLHGCTQCSTWFVSSDHLQKHKCTKSNSNARTEEKPHQCSQCSEKFAKKKSLKEHERKHAKKTKYTARASSDRPSEVVDLTDSRDNSQNATEGDSLQKAEVRSKYSSLDEIVDLTDPTAKPHKNTTVNDCIQEDQDKRVGGNTQHTCLQCNGTFRDSYKLNRHMIVHAGKLEHYCSKCPAGFATRKGLEKHWKRHEHHCSKCPAGFATRKDLEKHQKRHNKQQSYSSTQCPAKFTVLSSFKKHRKSHKVAKPFSCPGCPAKFVSYVEKKSHMKVHGQEEKTHSCSHCGAKFAHYNSLVSHQRYHQGEKKVVYSCSSCPAKFTQPHSLWLHRRIHGDEVFSCPECPAVFRNRAHLRSHMPVHSGDQDKPYKCQHCSAKYTCISHLTYHEKLHQKEVSCMQPTEASLSINEDKQGVEETGKRKKQIPQQVELGSKQPTEVSSRSNESKQSVEKTGKKRKRGPQQVAGSSKKSYNCKECPAKFTNSSHLWSHMQVHFGGDKPHPCPHCSAMFASPYQLSRHQKVHSETNEDGSPAQDSNTTPEASRKKQKKPKTPVQDGDTTPEAPKKKQKKQQPPLQDSEKNTEAPRKKDKKQQPPLSDGESTPEAPRKKRKAQQPPASNVRYSCSICSEEFIHPNDLKAHWTTHTNDKIFRCDECPATFLRSGHLSRHQKAHSSDGQHSCPYCSAQYEGLGHLRIHLRLHHSVDDRERPFVCPECPASYLRQDHLKSHLKVHKEGAEPRPNRCQHCTASFFSPSILTKHMKLHTEEGEGNVGVKEHLCPKCPAGFKDASGLSEHLKIHTEKANVCTECPARFSRPDHLRHHMLLHTEVEKDRRRYHCSYCNAKFNAKHGLTNHEKLHNLPSAVAAVGNKTSCKCPHCLRRFRTLKTMKKHIRYCLLAIGNRPYVCSHCPAKFALGTTLERHEKTHSCEEPSPTTSTLRSPGEDEKNYHCEECPAKFSSERDLKRHQEIHDSRKPKPYSCSYCTAKFTVTSHLARHVKIHNEVPDVSPQSAPKQVLQSPAKKNDARWVHHCNMCPATFNTQVDLDTHKKVHSQDDLYTCSKCPARFSLQSDLEDHKKTHTATDQESQIAKSSKTENSTEKTSPGKSMDSGAKKTKWFSCRYCKSQFRGATRLAVHVNVHHWELQQRTTEAASKIQDCFNGKTYKCPQCPSEFAHALSLTVHLRVHQGNRPHRCKVCSAEYANQTSLRRHMRACHDTERRRYCCPHCPARFVRMSHLKAHLIVHARQGSDLYCCTHCTAKFLHSKELTPHLALHGDKKSFKCDTCSQEFSAMKSLRKHRKIHSKKSFKCDMCSLEFSALKNLRKHLKTHSEKQSSTKQPSNTASSSTAQNDEEDKRISSADRSYACQKCSRKFLSSQQLEYHMVWHSGARRHECSLCSQNFPTAQSLKEHRKTHAGERPFRCPMCPADFEWKNSLKRHLENKHFKESDESNITVSLTTQRIPQDAEKSSNAGERPFRCPMCPADFEWKNSLKRHVENKHFKGSDESNTTVSLTTQRTLQDAEMSSSVGGNKSSSKQQKTNSGRAKSYTCSVCLLEFNTFKDLKKHRKTHSGGKRSKTTGKRPRCPECNVSFCSLRSLVRHKRIHDGDRPFGCPSCSVRFMRKDHLLRHVASKHTGNESNSPSNSMCNQEKYSKPPKKVFNCSDCPARFGTFELLTHHKKIHSISSKGNATPNNNSSSKSLNPATLEVMETQVVHEPGAASHIEAVIVANLEQLPIHQESGDATVQKVLQTDDYPPSSGTHETLQYHKSHLEGNTAQVATMSREAASAHVRASPLLEQCLPLQKAKEQVPAPGNVPLLNGLWQRAETTSPPQGLVPVALSYGEALQAGETILQASMANSYPGYTGGQGKTIRQQITETSSSANSPGMGQVFQVSSGRTNEQMPHDAQLLNANQGHSSLQRNDERRMEKVLNNDAGKDQDIRYFCIGCKQVFATEEGLKDHLHGSLQETSSQANSSHHKIVMLQRKTTDHGKTSACSEANVLAVPQQSMNGVLMNCSHVFCVLCAGKVNINDISHHVKIKHGIYSLDGEYPFGQATSCMTCSRRLYNEEDVQRHTSQKHTVLRDTAGPFLAYDNTQSLSHTEEDPVQDDRQHHAVLGSSANERNILPEASSMSKSDRIADMQEKAPTVTNSSSEKATDHSAFIKTEADQGNRALLKGAFSLSDAQKKKFLMISRAADACLKKKRYLVIRGSDGTDRSACSSPPTDCSSSHDTTSSPPPSNTLEQLCHIKVEGGKKPSACASHRLHEQPMSDNDSSGLPGLQKRLALVAGILSSSLSRSSSAEQNPNMRDHKDVLNSQVAKPILETKGVKGLRTNVTVKTEPLASDVDSADVGLSAASDAEDMEDLGDVTAINEPLKSIKEEAILEDF</sequence>
<dbReference type="PANTHER" id="PTHR24379:SF121">
    <property type="entry name" value="C2H2-TYPE DOMAIN-CONTAINING PROTEIN"/>
    <property type="match status" value="1"/>
</dbReference>
<feature type="domain" description="C2H2-type" evidence="7">
    <location>
        <begin position="1162"/>
        <end position="1184"/>
    </location>
</feature>
<feature type="domain" description="C2H2-type" evidence="7">
    <location>
        <begin position="1490"/>
        <end position="1517"/>
    </location>
</feature>
<feature type="domain" description="C2H2-type" evidence="7">
    <location>
        <begin position="926"/>
        <end position="953"/>
    </location>
</feature>
<feature type="domain" description="C2H2-type" evidence="7">
    <location>
        <begin position="686"/>
        <end position="713"/>
    </location>
</feature>
<dbReference type="InterPro" id="IPR036236">
    <property type="entry name" value="Znf_C2H2_sf"/>
</dbReference>
<feature type="domain" description="C2H2-type" evidence="7">
    <location>
        <begin position="1435"/>
        <end position="1462"/>
    </location>
</feature>
<reference evidence="8" key="1">
    <citation type="submission" date="2022-01" db="EMBL/GenBank/DDBJ databases">
        <authorList>
            <person name="Braso-Vives M."/>
        </authorList>
    </citation>
    <scope>NUCLEOTIDE SEQUENCE</scope>
</reference>
<feature type="region of interest" description="Disordered" evidence="6">
    <location>
        <begin position="702"/>
        <end position="804"/>
    </location>
</feature>
<feature type="region of interest" description="Disordered" evidence="6">
    <location>
        <begin position="1108"/>
        <end position="1129"/>
    </location>
</feature>
<evidence type="ECO:0000256" key="5">
    <source>
        <dbReference type="PROSITE-ProRule" id="PRU00042"/>
    </source>
</evidence>
<feature type="domain" description="C2H2-type" evidence="7">
    <location>
        <begin position="555"/>
        <end position="582"/>
    </location>
</feature>
<evidence type="ECO:0000256" key="3">
    <source>
        <dbReference type="ARBA" id="ARBA00022771"/>
    </source>
</evidence>
<dbReference type="Gene3D" id="3.30.160.60">
    <property type="entry name" value="Classic Zinc Finger"/>
    <property type="match status" value="29"/>
</dbReference>
<feature type="domain" description="C2H2-type" evidence="7">
    <location>
        <begin position="1347"/>
        <end position="1374"/>
    </location>
</feature>
<dbReference type="PROSITE" id="PS00028">
    <property type="entry name" value="ZINC_FINGER_C2H2_1"/>
    <property type="match status" value="43"/>
</dbReference>
<feature type="domain" description="C2H2-type" evidence="7">
    <location>
        <begin position="468"/>
        <end position="495"/>
    </location>
</feature>
<evidence type="ECO:0000313" key="8">
    <source>
        <dbReference type="EMBL" id="CAH1259030.1"/>
    </source>
</evidence>
<feature type="domain" description="C2H2-type" evidence="7">
    <location>
        <begin position="1793"/>
        <end position="1821"/>
    </location>
</feature>
<feature type="region of interest" description="Disordered" evidence="6">
    <location>
        <begin position="1681"/>
        <end position="1723"/>
    </location>
</feature>
<evidence type="ECO:0000313" key="9">
    <source>
        <dbReference type="Proteomes" id="UP000838412"/>
    </source>
</evidence>
<dbReference type="SMART" id="SM00355">
    <property type="entry name" value="ZnF_C2H2"/>
    <property type="match status" value="49"/>
</dbReference>
<feature type="compositionally biased region" description="Low complexity" evidence="6">
    <location>
        <begin position="2398"/>
        <end position="2415"/>
    </location>
</feature>